<reference evidence="1" key="1">
    <citation type="submission" date="2018-10" db="EMBL/GenBank/DDBJ databases">
        <title>Hidden diversity of soil giant viruses.</title>
        <authorList>
            <person name="Schulz F."/>
            <person name="Alteio L."/>
            <person name="Goudeau D."/>
            <person name="Ryan E.M."/>
            <person name="Malmstrom R.R."/>
            <person name="Blanchard J."/>
            <person name="Woyke T."/>
        </authorList>
    </citation>
    <scope>NUCLEOTIDE SEQUENCE</scope>
    <source>
        <strain evidence="1">SYV1</strain>
    </source>
</reference>
<proteinExistence type="predicted"/>
<organism evidence="1">
    <name type="scientific">Sylvanvirus sp</name>
    <dbReference type="NCBI Taxonomy" id="2487774"/>
    <lineage>
        <taxon>Viruses</taxon>
    </lineage>
</organism>
<gene>
    <name evidence="1" type="ORF">Sylvanvirus10_10</name>
</gene>
<dbReference type="EMBL" id="MK072516">
    <property type="protein sequence ID" value="AYV86813.1"/>
    <property type="molecule type" value="Genomic_DNA"/>
</dbReference>
<protein>
    <submittedName>
        <fullName evidence="1">Uncharacterized protein</fullName>
    </submittedName>
</protein>
<accession>A0A3G5AKJ6</accession>
<sequence length="194" mass="22546">MDSITEICRCLNNVIKGGSSSSNLFLYELVQKENFKIVFAQDLPKGFKIPLHIDHQIESSLMNEICDEDRLEPIPRLFHPAYIEALFENYVRRESYTRCSLVLEHDTNMLRVVKSVKKGTPVTIRCGLGAWFSVILIYKMVEKQTDQYLRNEAIKALCAARERVTRKLKKKYPNEFKLDACSKWTVAQLQNLQK</sequence>
<evidence type="ECO:0000313" key="1">
    <source>
        <dbReference type="EMBL" id="AYV86813.1"/>
    </source>
</evidence>
<name>A0A3G5AKJ6_9VIRU</name>